<sequence>MMFLSTSRIVLAIALATSVLAAPFGSTSQSQSSSGSGAAYFITNDPSGNQIVSMNIASNGKLSSVNAISAGGRGVHGLSAAIGPDPLFSQGSIKVNAAAKMLVTINSGSNTLSMFAINPSNPSKLTMVGTPVSSEGEFPMSVAINSKATMVCVLNGGTVNGVNCYTPDSKLGLIAKPNTLRSLGLNQTTPATGPAGTTSHIVFSEDGSKVIASVKGVPPTPGFLAAWDIASDGSLSAEPVKSTPASGGLLPFSMTIIPGTNAILATDAGVGFDIFDFGGSGSGNDTNSGLSATSSVVPIAGQSATCWSSFSSKSGNFYLTDIGTSTITEVNVSKNLTGSIVKMIITQQYPQAPGSATIDNDVATIGTNNFLYVLAANATTVNVLSVNTPGKATTVQNFNFASAAKAAGIKLDKNNLQGMTTFIRD</sequence>
<reference evidence="2 3" key="1">
    <citation type="journal article" date="2018" name="Evol. Lett.">
        <title>Horizontal gene cluster transfer increased hallucinogenic mushroom diversity.</title>
        <authorList>
            <person name="Reynolds H.T."/>
            <person name="Vijayakumar V."/>
            <person name="Gluck-Thaler E."/>
            <person name="Korotkin H.B."/>
            <person name="Matheny P.B."/>
            <person name="Slot J.C."/>
        </authorList>
    </citation>
    <scope>NUCLEOTIDE SEQUENCE [LARGE SCALE GENOMIC DNA]</scope>
    <source>
        <strain evidence="2 3">2631</strain>
    </source>
</reference>
<feature type="chain" id="PRO_5019548365" description="3-carboxymuconate cyclase" evidence="1">
    <location>
        <begin position="22"/>
        <end position="425"/>
    </location>
</feature>
<keyword evidence="1" id="KW-0732">Signal</keyword>
<evidence type="ECO:0008006" key="4">
    <source>
        <dbReference type="Google" id="ProtNLM"/>
    </source>
</evidence>
<proteinExistence type="predicted"/>
<gene>
    <name evidence="2" type="ORF">CVT25_006132</name>
</gene>
<dbReference type="AlphaFoldDB" id="A0A409WYX7"/>
<dbReference type="OrthoDB" id="10006285at2759"/>
<keyword evidence="3" id="KW-1185">Reference proteome</keyword>
<accession>A0A409WYX7</accession>
<dbReference type="InParanoid" id="A0A409WYX7"/>
<name>A0A409WYX7_PSICY</name>
<organism evidence="2 3">
    <name type="scientific">Psilocybe cyanescens</name>
    <dbReference type="NCBI Taxonomy" id="93625"/>
    <lineage>
        <taxon>Eukaryota</taxon>
        <taxon>Fungi</taxon>
        <taxon>Dikarya</taxon>
        <taxon>Basidiomycota</taxon>
        <taxon>Agaricomycotina</taxon>
        <taxon>Agaricomycetes</taxon>
        <taxon>Agaricomycetidae</taxon>
        <taxon>Agaricales</taxon>
        <taxon>Agaricineae</taxon>
        <taxon>Strophariaceae</taxon>
        <taxon>Psilocybe</taxon>
    </lineage>
</organism>
<evidence type="ECO:0000313" key="2">
    <source>
        <dbReference type="EMBL" id="PPQ83728.1"/>
    </source>
</evidence>
<dbReference type="SUPFAM" id="SSF75011">
    <property type="entry name" value="3-carboxy-cis,cis-mucoante lactonizing enzyme"/>
    <property type="match status" value="1"/>
</dbReference>
<feature type="signal peptide" evidence="1">
    <location>
        <begin position="1"/>
        <end position="21"/>
    </location>
</feature>
<dbReference type="STRING" id="93625.A0A409WYX7"/>
<protein>
    <recommendedName>
        <fullName evidence="4">3-carboxymuconate cyclase</fullName>
    </recommendedName>
</protein>
<dbReference type="InterPro" id="IPR015943">
    <property type="entry name" value="WD40/YVTN_repeat-like_dom_sf"/>
</dbReference>
<dbReference type="SUPFAM" id="SSF63825">
    <property type="entry name" value="YWTD domain"/>
    <property type="match status" value="1"/>
</dbReference>
<evidence type="ECO:0000256" key="1">
    <source>
        <dbReference type="SAM" id="SignalP"/>
    </source>
</evidence>
<dbReference type="Gene3D" id="2.130.10.10">
    <property type="entry name" value="YVTN repeat-like/Quinoprotein amine dehydrogenase"/>
    <property type="match status" value="1"/>
</dbReference>
<comment type="caution">
    <text evidence="2">The sequence shown here is derived from an EMBL/GenBank/DDBJ whole genome shotgun (WGS) entry which is preliminary data.</text>
</comment>
<dbReference type="EMBL" id="NHYD01002983">
    <property type="protein sequence ID" value="PPQ83728.1"/>
    <property type="molecule type" value="Genomic_DNA"/>
</dbReference>
<dbReference type="Proteomes" id="UP000283269">
    <property type="component" value="Unassembled WGS sequence"/>
</dbReference>
<evidence type="ECO:0000313" key="3">
    <source>
        <dbReference type="Proteomes" id="UP000283269"/>
    </source>
</evidence>